<dbReference type="AlphaFoldDB" id="A0A2P2QHK6"/>
<evidence type="ECO:0000313" key="1">
    <source>
        <dbReference type="EMBL" id="MBX66492.1"/>
    </source>
</evidence>
<reference evidence="1" key="1">
    <citation type="submission" date="2018-02" db="EMBL/GenBank/DDBJ databases">
        <title>Rhizophora mucronata_Transcriptome.</title>
        <authorList>
            <person name="Meera S.P."/>
            <person name="Sreeshan A."/>
            <person name="Augustine A."/>
        </authorList>
    </citation>
    <scope>NUCLEOTIDE SEQUENCE</scope>
    <source>
        <tissue evidence="1">Leaf</tissue>
    </source>
</reference>
<sequence length="38" mass="4229">MRFSLSAKRLKSLAKLNENCHSSKSNCTFVSKGQLTVN</sequence>
<protein>
    <submittedName>
        <fullName evidence="1">Uncharacterized protein</fullName>
    </submittedName>
</protein>
<dbReference type="EMBL" id="GGEC01086008">
    <property type="protein sequence ID" value="MBX66492.1"/>
    <property type="molecule type" value="Transcribed_RNA"/>
</dbReference>
<proteinExistence type="predicted"/>
<organism evidence="1">
    <name type="scientific">Rhizophora mucronata</name>
    <name type="common">Asiatic mangrove</name>
    <dbReference type="NCBI Taxonomy" id="61149"/>
    <lineage>
        <taxon>Eukaryota</taxon>
        <taxon>Viridiplantae</taxon>
        <taxon>Streptophyta</taxon>
        <taxon>Embryophyta</taxon>
        <taxon>Tracheophyta</taxon>
        <taxon>Spermatophyta</taxon>
        <taxon>Magnoliopsida</taxon>
        <taxon>eudicotyledons</taxon>
        <taxon>Gunneridae</taxon>
        <taxon>Pentapetalae</taxon>
        <taxon>rosids</taxon>
        <taxon>fabids</taxon>
        <taxon>Malpighiales</taxon>
        <taxon>Rhizophoraceae</taxon>
        <taxon>Rhizophora</taxon>
    </lineage>
</organism>
<accession>A0A2P2QHK6</accession>
<name>A0A2P2QHK6_RHIMU</name>